<dbReference type="Gene3D" id="3.40.50.1110">
    <property type="entry name" value="SGNH hydrolase"/>
    <property type="match status" value="1"/>
</dbReference>
<evidence type="ECO:0000313" key="2">
    <source>
        <dbReference type="EMBL" id="RPA82153.1"/>
    </source>
</evidence>
<evidence type="ECO:0000313" key="3">
    <source>
        <dbReference type="Proteomes" id="UP000275078"/>
    </source>
</evidence>
<dbReference type="Proteomes" id="UP000275078">
    <property type="component" value="Unassembled WGS sequence"/>
</dbReference>
<accession>A0A3N4I7U4</accession>
<dbReference type="EMBL" id="ML119673">
    <property type="protein sequence ID" value="RPA82153.1"/>
    <property type="molecule type" value="Genomic_DNA"/>
</dbReference>
<feature type="signal peptide" evidence="1">
    <location>
        <begin position="1"/>
        <end position="24"/>
    </location>
</feature>
<dbReference type="InterPro" id="IPR036514">
    <property type="entry name" value="SGNH_hydro_sf"/>
</dbReference>
<name>A0A3N4I7U4_ASCIM</name>
<dbReference type="OrthoDB" id="2119228at2759"/>
<dbReference type="SUPFAM" id="SSF52266">
    <property type="entry name" value="SGNH hydrolase"/>
    <property type="match status" value="1"/>
</dbReference>
<reference evidence="2 3" key="1">
    <citation type="journal article" date="2018" name="Nat. Ecol. Evol.">
        <title>Pezizomycetes genomes reveal the molecular basis of ectomycorrhizal truffle lifestyle.</title>
        <authorList>
            <person name="Murat C."/>
            <person name="Payen T."/>
            <person name="Noel B."/>
            <person name="Kuo A."/>
            <person name="Morin E."/>
            <person name="Chen J."/>
            <person name="Kohler A."/>
            <person name="Krizsan K."/>
            <person name="Balestrini R."/>
            <person name="Da Silva C."/>
            <person name="Montanini B."/>
            <person name="Hainaut M."/>
            <person name="Levati E."/>
            <person name="Barry K.W."/>
            <person name="Belfiori B."/>
            <person name="Cichocki N."/>
            <person name="Clum A."/>
            <person name="Dockter R.B."/>
            <person name="Fauchery L."/>
            <person name="Guy J."/>
            <person name="Iotti M."/>
            <person name="Le Tacon F."/>
            <person name="Lindquist E.A."/>
            <person name="Lipzen A."/>
            <person name="Malagnac F."/>
            <person name="Mello A."/>
            <person name="Molinier V."/>
            <person name="Miyauchi S."/>
            <person name="Poulain J."/>
            <person name="Riccioni C."/>
            <person name="Rubini A."/>
            <person name="Sitrit Y."/>
            <person name="Splivallo R."/>
            <person name="Traeger S."/>
            <person name="Wang M."/>
            <person name="Zifcakova L."/>
            <person name="Wipf D."/>
            <person name="Zambonelli A."/>
            <person name="Paolocci F."/>
            <person name="Nowrousian M."/>
            <person name="Ottonello S."/>
            <person name="Baldrian P."/>
            <person name="Spatafora J.W."/>
            <person name="Henrissat B."/>
            <person name="Nagy L.G."/>
            <person name="Aury J.M."/>
            <person name="Wincker P."/>
            <person name="Grigoriev I.V."/>
            <person name="Bonfante P."/>
            <person name="Martin F.M."/>
        </authorList>
    </citation>
    <scope>NUCLEOTIDE SEQUENCE [LARGE SCALE GENOMIC DNA]</scope>
    <source>
        <strain evidence="2 3">RN42</strain>
    </source>
</reference>
<gene>
    <name evidence="2" type="ORF">BJ508DRAFT_325687</name>
</gene>
<feature type="chain" id="PRO_5018134465" description="SGNH hydrolase" evidence="1">
    <location>
        <begin position="25"/>
        <end position="280"/>
    </location>
</feature>
<keyword evidence="1" id="KW-0732">Signal</keyword>
<protein>
    <recommendedName>
        <fullName evidence="4">SGNH hydrolase</fullName>
    </recommendedName>
</protein>
<organism evidence="2 3">
    <name type="scientific">Ascobolus immersus RN42</name>
    <dbReference type="NCBI Taxonomy" id="1160509"/>
    <lineage>
        <taxon>Eukaryota</taxon>
        <taxon>Fungi</taxon>
        <taxon>Dikarya</taxon>
        <taxon>Ascomycota</taxon>
        <taxon>Pezizomycotina</taxon>
        <taxon>Pezizomycetes</taxon>
        <taxon>Pezizales</taxon>
        <taxon>Ascobolaceae</taxon>
        <taxon>Ascobolus</taxon>
    </lineage>
</organism>
<proteinExistence type="predicted"/>
<evidence type="ECO:0000256" key="1">
    <source>
        <dbReference type="SAM" id="SignalP"/>
    </source>
</evidence>
<evidence type="ECO:0008006" key="4">
    <source>
        <dbReference type="Google" id="ProtNLM"/>
    </source>
</evidence>
<keyword evidence="3" id="KW-1185">Reference proteome</keyword>
<sequence length="280" mass="31238">MQLPSSWSTFAFTLATLPLPPVSANIKLLILGDGISQYACWPVHLWRYLSYDNYTSAISFANSKTAMFSVDVGGDGSTDRVTNCYWDEGRDVNHWQDLTVGELAVRLPGWLEEYRPDVVLMHDVGRKDLGVPGSDVAGIVKGVDGLVETMRAGNPDVLVVVAKLSPEHTGEWFGRFDPSYRPTIIPAFSKLVDSFVSLLRFNMELEKWVKTKSELRSPVILEDLDKGCSPLDNRNLDGEDPVYARDVKIARAWWCPVVASIRLAQERGIGEEVAYNNKSE</sequence>
<dbReference type="AlphaFoldDB" id="A0A3N4I7U4"/>